<dbReference type="VEuPathDB" id="FungiDB:Malapachy_3202"/>
<dbReference type="GeneID" id="28729555"/>
<reference evidence="1 2" key="1">
    <citation type="submission" date="2015-07" db="EMBL/GenBank/DDBJ databases">
        <title>Draft Genome Sequence of Malassezia furfur CBS1878 and Malassezia pachydermatis CBS1879.</title>
        <authorList>
            <person name="Triana S."/>
            <person name="Ohm R."/>
            <person name="Gonzalez A."/>
            <person name="DeCock H."/>
            <person name="Restrepo S."/>
            <person name="Celis A."/>
        </authorList>
    </citation>
    <scope>NUCLEOTIDE SEQUENCE [LARGE SCALE GENOMIC DNA]</scope>
    <source>
        <strain evidence="1 2">CBS 1879</strain>
    </source>
</reference>
<evidence type="ECO:0008006" key="3">
    <source>
        <dbReference type="Google" id="ProtNLM"/>
    </source>
</evidence>
<dbReference type="Proteomes" id="UP000037751">
    <property type="component" value="Unassembled WGS sequence"/>
</dbReference>
<dbReference type="EMBL" id="LGAV01000001">
    <property type="protein sequence ID" value="KOS16049.1"/>
    <property type="molecule type" value="Genomic_DNA"/>
</dbReference>
<dbReference type="AlphaFoldDB" id="A0A0M9VR01"/>
<dbReference type="Pfam" id="PF09784">
    <property type="entry name" value="L31"/>
    <property type="match status" value="1"/>
</dbReference>
<dbReference type="RefSeq" id="XP_017993681.1">
    <property type="nucleotide sequence ID" value="XM_018137679.1"/>
</dbReference>
<name>A0A0M9VR01_9BASI</name>
<dbReference type="OrthoDB" id="2332379at2759"/>
<accession>A0A0M9VR01</accession>
<gene>
    <name evidence="1" type="ORF">Malapachy_3202</name>
</gene>
<evidence type="ECO:0000313" key="2">
    <source>
        <dbReference type="Proteomes" id="UP000037751"/>
    </source>
</evidence>
<dbReference type="GO" id="GO:0003735">
    <property type="term" value="F:structural constituent of ribosome"/>
    <property type="evidence" value="ECO:0007669"/>
    <property type="project" value="TreeGrafter"/>
</dbReference>
<dbReference type="STRING" id="77020.A0A0M9VR01"/>
<dbReference type="PANTHER" id="PTHR28271:SF1">
    <property type="entry name" value="LARGE RIBOSOMAL SUBUNIT PROTEIN ML60"/>
    <property type="match status" value="1"/>
</dbReference>
<organism evidence="1 2">
    <name type="scientific">Malassezia pachydermatis</name>
    <dbReference type="NCBI Taxonomy" id="77020"/>
    <lineage>
        <taxon>Eukaryota</taxon>
        <taxon>Fungi</taxon>
        <taxon>Dikarya</taxon>
        <taxon>Basidiomycota</taxon>
        <taxon>Ustilaginomycotina</taxon>
        <taxon>Malasseziomycetes</taxon>
        <taxon>Malasseziales</taxon>
        <taxon>Malasseziaceae</taxon>
        <taxon>Malassezia</taxon>
    </lineage>
</organism>
<proteinExistence type="predicted"/>
<protein>
    <recommendedName>
        <fullName evidence="3">54S ribosomal protein L31, mitochondrial</fullName>
    </recommendedName>
</protein>
<dbReference type="PANTHER" id="PTHR28271">
    <property type="entry name" value="54S RIBOSOMAL PROTEIN L31, MITOCHONDRIAL"/>
    <property type="match status" value="1"/>
</dbReference>
<sequence>MSFLGAFRPTSAAFGGLLWKNPWRLSSTRKARVRQRLRDVDTVIETIRASGVQCRALDRDLRLPKEQEMHPRDKYTVFSPTGVNFRKSVHKVPKWTRKTLRVNPRGF</sequence>
<dbReference type="InterPro" id="IPR016340">
    <property type="entry name" value="Ribosomal_mL60"/>
</dbReference>
<dbReference type="GO" id="GO:0005762">
    <property type="term" value="C:mitochondrial large ribosomal subunit"/>
    <property type="evidence" value="ECO:0007669"/>
    <property type="project" value="TreeGrafter"/>
</dbReference>
<evidence type="ECO:0000313" key="1">
    <source>
        <dbReference type="EMBL" id="KOS16049.1"/>
    </source>
</evidence>
<comment type="caution">
    <text evidence="1">The sequence shown here is derived from an EMBL/GenBank/DDBJ whole genome shotgun (WGS) entry which is preliminary data.</text>
</comment>
<keyword evidence="2" id="KW-1185">Reference proteome</keyword>